<keyword evidence="2" id="KW-0560">Oxidoreductase</keyword>
<dbReference type="Gene3D" id="3.40.50.720">
    <property type="entry name" value="NAD(P)-binding Rossmann-like Domain"/>
    <property type="match status" value="1"/>
</dbReference>
<dbReference type="PRINTS" id="PR00081">
    <property type="entry name" value="GDHRDH"/>
</dbReference>
<evidence type="ECO:0000256" key="1">
    <source>
        <dbReference type="ARBA" id="ARBA00006484"/>
    </source>
</evidence>
<sequence>MPFFQPPVQPLPPTTSFKGKTAIVTGANSGIGLATARELLRRGCKTLVLACRNAARAEQARARLLREVPDADPQGVQVKILDLDTYASVSAFTEEIRRDVPVVDLLVLNAGVAFFPSYTVSRQGHERTVQVMYLSTVFLLLSMLPHLEASRVRSGNTPRVTWVGSRKSYTETISQAPILPALDDQAMYSYMARYGLVKHLCLAFFYELAARLPADKLVVNMLCPGAIVTDLGRNLPFHYRIILPIHNLRCRSPEEAAWLVLNAGIVVGKDSHGKFFGDTKVEPIFPYFETAAGKEFKQKLWQETMAEMIKETAVPPELL</sequence>
<dbReference type="RefSeq" id="XP_022578151.1">
    <property type="nucleotide sequence ID" value="XM_022729944.1"/>
</dbReference>
<dbReference type="AlphaFoldDB" id="A0A1L9S900"/>
<proteinExistence type="inferred from homology"/>
<dbReference type="STRING" id="1073090.A0A1L9S900"/>
<evidence type="ECO:0000256" key="2">
    <source>
        <dbReference type="ARBA" id="ARBA00023002"/>
    </source>
</evidence>
<dbReference type="VEuPathDB" id="FungiDB:ASPZODRAFT_74057"/>
<dbReference type="GeneID" id="34616408"/>
<dbReference type="InterPro" id="IPR036291">
    <property type="entry name" value="NAD(P)-bd_dom_sf"/>
</dbReference>
<accession>A0A1L9S900</accession>
<evidence type="ECO:0000313" key="3">
    <source>
        <dbReference type="EMBL" id="OJJ43641.1"/>
    </source>
</evidence>
<dbReference type="EMBL" id="KV878351">
    <property type="protein sequence ID" value="OJJ43641.1"/>
    <property type="molecule type" value="Genomic_DNA"/>
</dbReference>
<dbReference type="PANTHER" id="PTHR43157">
    <property type="entry name" value="PHOSPHATIDYLINOSITOL-GLYCAN BIOSYNTHESIS CLASS F PROTEIN-RELATED"/>
    <property type="match status" value="1"/>
</dbReference>
<gene>
    <name evidence="3" type="ORF">ASPZODRAFT_74057</name>
</gene>
<name>A0A1L9S900_9EURO</name>
<dbReference type="OrthoDB" id="542013at2759"/>
<evidence type="ECO:0000313" key="4">
    <source>
        <dbReference type="Proteomes" id="UP000184188"/>
    </source>
</evidence>
<organism evidence="3 4">
    <name type="scientific">Penicilliopsis zonata CBS 506.65</name>
    <dbReference type="NCBI Taxonomy" id="1073090"/>
    <lineage>
        <taxon>Eukaryota</taxon>
        <taxon>Fungi</taxon>
        <taxon>Dikarya</taxon>
        <taxon>Ascomycota</taxon>
        <taxon>Pezizomycotina</taxon>
        <taxon>Eurotiomycetes</taxon>
        <taxon>Eurotiomycetidae</taxon>
        <taxon>Eurotiales</taxon>
        <taxon>Aspergillaceae</taxon>
        <taxon>Penicilliopsis</taxon>
    </lineage>
</organism>
<keyword evidence="4" id="KW-1185">Reference proteome</keyword>
<reference evidence="4" key="1">
    <citation type="journal article" date="2017" name="Genome Biol.">
        <title>Comparative genomics reveals high biological diversity and specific adaptations in the industrially and medically important fungal genus Aspergillus.</title>
        <authorList>
            <person name="de Vries R.P."/>
            <person name="Riley R."/>
            <person name="Wiebenga A."/>
            <person name="Aguilar-Osorio G."/>
            <person name="Amillis S."/>
            <person name="Uchima C.A."/>
            <person name="Anderluh G."/>
            <person name="Asadollahi M."/>
            <person name="Askin M."/>
            <person name="Barry K."/>
            <person name="Battaglia E."/>
            <person name="Bayram O."/>
            <person name="Benocci T."/>
            <person name="Braus-Stromeyer S.A."/>
            <person name="Caldana C."/>
            <person name="Canovas D."/>
            <person name="Cerqueira G.C."/>
            <person name="Chen F."/>
            <person name="Chen W."/>
            <person name="Choi C."/>
            <person name="Clum A."/>
            <person name="Dos Santos R.A."/>
            <person name="Damasio A.R."/>
            <person name="Diallinas G."/>
            <person name="Emri T."/>
            <person name="Fekete E."/>
            <person name="Flipphi M."/>
            <person name="Freyberg S."/>
            <person name="Gallo A."/>
            <person name="Gournas C."/>
            <person name="Habgood R."/>
            <person name="Hainaut M."/>
            <person name="Harispe M.L."/>
            <person name="Henrissat B."/>
            <person name="Hilden K.S."/>
            <person name="Hope R."/>
            <person name="Hossain A."/>
            <person name="Karabika E."/>
            <person name="Karaffa L."/>
            <person name="Karanyi Z."/>
            <person name="Krasevec N."/>
            <person name="Kuo A."/>
            <person name="Kusch H."/>
            <person name="LaButti K."/>
            <person name="Lagendijk E.L."/>
            <person name="Lapidus A."/>
            <person name="Levasseur A."/>
            <person name="Lindquist E."/>
            <person name="Lipzen A."/>
            <person name="Logrieco A.F."/>
            <person name="MacCabe A."/>
            <person name="Maekelae M.R."/>
            <person name="Malavazi I."/>
            <person name="Melin P."/>
            <person name="Meyer V."/>
            <person name="Mielnichuk N."/>
            <person name="Miskei M."/>
            <person name="Molnar A.P."/>
            <person name="Mule G."/>
            <person name="Ngan C.Y."/>
            <person name="Orejas M."/>
            <person name="Orosz E."/>
            <person name="Ouedraogo J.P."/>
            <person name="Overkamp K.M."/>
            <person name="Park H.-S."/>
            <person name="Perrone G."/>
            <person name="Piumi F."/>
            <person name="Punt P.J."/>
            <person name="Ram A.F."/>
            <person name="Ramon A."/>
            <person name="Rauscher S."/>
            <person name="Record E."/>
            <person name="Riano-Pachon D.M."/>
            <person name="Robert V."/>
            <person name="Roehrig J."/>
            <person name="Ruller R."/>
            <person name="Salamov A."/>
            <person name="Salih N.S."/>
            <person name="Samson R.A."/>
            <person name="Sandor E."/>
            <person name="Sanguinetti M."/>
            <person name="Schuetze T."/>
            <person name="Sepcic K."/>
            <person name="Shelest E."/>
            <person name="Sherlock G."/>
            <person name="Sophianopoulou V."/>
            <person name="Squina F.M."/>
            <person name="Sun H."/>
            <person name="Susca A."/>
            <person name="Todd R.B."/>
            <person name="Tsang A."/>
            <person name="Unkles S.E."/>
            <person name="van de Wiele N."/>
            <person name="van Rossen-Uffink D."/>
            <person name="Oliveira J.V."/>
            <person name="Vesth T.C."/>
            <person name="Visser J."/>
            <person name="Yu J.-H."/>
            <person name="Zhou M."/>
            <person name="Andersen M.R."/>
            <person name="Archer D.B."/>
            <person name="Baker S.E."/>
            <person name="Benoit I."/>
            <person name="Brakhage A.A."/>
            <person name="Braus G.H."/>
            <person name="Fischer R."/>
            <person name="Frisvad J.C."/>
            <person name="Goldman G.H."/>
            <person name="Houbraken J."/>
            <person name="Oakley B."/>
            <person name="Pocsi I."/>
            <person name="Scazzocchio C."/>
            <person name="Seiboth B."/>
            <person name="vanKuyk P.A."/>
            <person name="Wortman J."/>
            <person name="Dyer P.S."/>
            <person name="Grigoriev I.V."/>
        </authorList>
    </citation>
    <scope>NUCLEOTIDE SEQUENCE [LARGE SCALE GENOMIC DNA]</scope>
    <source>
        <strain evidence="4">CBS 506.65</strain>
    </source>
</reference>
<dbReference type="SUPFAM" id="SSF51735">
    <property type="entry name" value="NAD(P)-binding Rossmann-fold domains"/>
    <property type="match status" value="1"/>
</dbReference>
<comment type="similarity">
    <text evidence="1">Belongs to the short-chain dehydrogenases/reductases (SDR) family.</text>
</comment>
<dbReference type="Proteomes" id="UP000184188">
    <property type="component" value="Unassembled WGS sequence"/>
</dbReference>
<evidence type="ECO:0008006" key="5">
    <source>
        <dbReference type="Google" id="ProtNLM"/>
    </source>
</evidence>
<dbReference type="Pfam" id="PF00106">
    <property type="entry name" value="adh_short"/>
    <property type="match status" value="1"/>
</dbReference>
<dbReference type="InterPro" id="IPR002347">
    <property type="entry name" value="SDR_fam"/>
</dbReference>
<dbReference type="GO" id="GO:0016491">
    <property type="term" value="F:oxidoreductase activity"/>
    <property type="evidence" value="ECO:0007669"/>
    <property type="project" value="UniProtKB-KW"/>
</dbReference>
<dbReference type="PANTHER" id="PTHR43157:SF31">
    <property type="entry name" value="PHOSPHATIDYLINOSITOL-GLYCAN BIOSYNTHESIS CLASS F PROTEIN"/>
    <property type="match status" value="1"/>
</dbReference>
<protein>
    <recommendedName>
        <fullName evidence="5">Short-chain dehydrogenase/reductase family protein</fullName>
    </recommendedName>
</protein>